<dbReference type="AlphaFoldDB" id="A0A1H9AKG2"/>
<dbReference type="Pfam" id="PF05721">
    <property type="entry name" value="PhyH"/>
    <property type="match status" value="1"/>
</dbReference>
<dbReference type="InterPro" id="IPR008775">
    <property type="entry name" value="Phytyl_CoA_dOase-like"/>
</dbReference>
<keyword evidence="1" id="KW-0560">Oxidoreductase</keyword>
<keyword evidence="2" id="KW-1185">Reference proteome</keyword>
<dbReference type="GO" id="GO:0016706">
    <property type="term" value="F:2-oxoglutarate-dependent dioxygenase activity"/>
    <property type="evidence" value="ECO:0007669"/>
    <property type="project" value="UniProtKB-ARBA"/>
</dbReference>
<gene>
    <name evidence="1" type="ORF">SAMN05421756_101635</name>
</gene>
<dbReference type="Proteomes" id="UP000198504">
    <property type="component" value="Unassembled WGS sequence"/>
</dbReference>
<evidence type="ECO:0000313" key="1">
    <source>
        <dbReference type="EMBL" id="SEP76991.1"/>
    </source>
</evidence>
<sequence length="300" mass="33565">MTPQQLTQDEVDHFVRHGYVVVKNCFDPASAQEWIARAWVRFGYDRDAPDQWVEKRIQLSTQDSVDARDFAPRAWAAAVQLLGGEDRIDLPWRWGDGFIANLGVGDDRAWEPPSAEVGGWHKDGDFFRHFLDSPEQGLLTIVLWTDMHHQGGGTFIAADSVPVVARHLAEHPEGVLPTDFDFAELVSRCTDFRELTGEAGDVVLLHPYVLHATSQNVIKDGRLITNPPVALRAPMRFDRAEEDELSPVERAVLHGLGLERLDFRPTGERELVVPPRVLEQQARDARAAERAAAAETAASR</sequence>
<dbReference type="Gene3D" id="2.60.120.620">
    <property type="entry name" value="q2cbj1_9rhob like domain"/>
    <property type="match status" value="1"/>
</dbReference>
<keyword evidence="1" id="KW-0223">Dioxygenase</keyword>
<accession>A0A1H9AKG2</accession>
<dbReference type="RefSeq" id="WP_091177621.1">
    <property type="nucleotide sequence ID" value="NZ_FOFA01000001.1"/>
</dbReference>
<proteinExistence type="predicted"/>
<evidence type="ECO:0000313" key="2">
    <source>
        <dbReference type="Proteomes" id="UP000198504"/>
    </source>
</evidence>
<dbReference type="OrthoDB" id="9798771at2"/>
<dbReference type="SUPFAM" id="SSF51197">
    <property type="entry name" value="Clavaminate synthase-like"/>
    <property type="match status" value="1"/>
</dbReference>
<reference evidence="2" key="1">
    <citation type="submission" date="2016-10" db="EMBL/GenBank/DDBJ databases">
        <authorList>
            <person name="Varghese N."/>
            <person name="Submissions S."/>
        </authorList>
    </citation>
    <scope>NUCLEOTIDE SEQUENCE [LARGE SCALE GENOMIC DNA]</scope>
    <source>
        <strain evidence="2">CGMCC 4.6856</strain>
    </source>
</reference>
<dbReference type="STRING" id="1036181.SAMN05421756_101635"/>
<name>A0A1H9AKG2_9ACTN</name>
<organism evidence="1 2">
    <name type="scientific">Microlunatus flavus</name>
    <dbReference type="NCBI Taxonomy" id="1036181"/>
    <lineage>
        <taxon>Bacteria</taxon>
        <taxon>Bacillati</taxon>
        <taxon>Actinomycetota</taxon>
        <taxon>Actinomycetes</taxon>
        <taxon>Propionibacteriales</taxon>
        <taxon>Propionibacteriaceae</taxon>
        <taxon>Microlunatus</taxon>
    </lineage>
</organism>
<protein>
    <submittedName>
        <fullName evidence="1">Phytanoyl-CoA dioxygenase (PhyH)</fullName>
    </submittedName>
</protein>
<dbReference type="EMBL" id="FOFA01000001">
    <property type="protein sequence ID" value="SEP76991.1"/>
    <property type="molecule type" value="Genomic_DNA"/>
</dbReference>